<keyword evidence="4" id="KW-1185">Reference proteome</keyword>
<name>A0A1B0AB79_GLOPL</name>
<evidence type="ECO:0000313" key="4">
    <source>
        <dbReference type="Proteomes" id="UP000092445"/>
    </source>
</evidence>
<dbReference type="STRING" id="7398.A0A1B0AB79"/>
<feature type="region of interest" description="Disordered" evidence="2">
    <location>
        <begin position="98"/>
        <end position="208"/>
    </location>
</feature>
<accession>A0A1B0AB79</accession>
<feature type="compositionally biased region" description="Acidic residues" evidence="2">
    <location>
        <begin position="283"/>
        <end position="294"/>
    </location>
</feature>
<sequence>MFFDLRMVTRFTPCICFKPNFNIILRAFFSPRDCLALETRSMGKPVAPPPNCVVPVLASSNSGIVSSESLSLPSSSTTTLVAGFSSIIWEAAPAAERLKENSSQEKTDSNDPSSKNLTAETKSTIRNVAERPATSGPKRLERKKLDQHRKPDENLTMAILQLKQRTSSSPPEKERTANNIQNVKQHQKQTSHRSKSVSRAEPRGKNITRRCPICAIAVTKTEMAKQKETSTMHRRATGPKRKLSAVYKFVRRDTESQSSDEDDDDGTDDEDLDYSTDVSVKEDDIETDEDIDLDTDTRSEEDLEPGELDYVRQKTLIPEEDFFKLLESFPSLSDFLEESENMEAEVEAEVIEEEEESIDYEGGVFVDPLTGEVRDKIVTGPKEYGKEAQEKSETKIESITEPATVPDIEPEIMSMPGSDDFWYKELDALYRSEEEAAEIGLKKEEEESNIEAMFADKVEEPVLITAHFDFDAWQKIEETNIIEESIVELLVDVIKIAIESSERDNAINQLYNNLNKNKIIKELFKMRNEQENENWLRTHLNRKCVEHYKRKKLYRTITEESTKVADYYNQKLYEQMIRLDNLLSEEKAVKTKTENLILQLRKELEDLKAINQNDLENFENMILHNIIRADCIHLRNSMRRPMDDMARERKNISLLHRKIIAKQQIILITKKVSYVRRQWT</sequence>
<feature type="compositionally biased region" description="Basic residues" evidence="2">
    <location>
        <begin position="232"/>
        <end position="243"/>
    </location>
</feature>
<evidence type="ECO:0000313" key="3">
    <source>
        <dbReference type="EnsemblMetazoa" id="GPAI040005-PA"/>
    </source>
</evidence>
<feature type="compositionally biased region" description="Basic residues" evidence="2">
    <location>
        <begin position="185"/>
        <end position="196"/>
    </location>
</feature>
<feature type="coiled-coil region" evidence="1">
    <location>
        <begin position="590"/>
        <end position="621"/>
    </location>
</feature>
<evidence type="ECO:0008006" key="5">
    <source>
        <dbReference type="Google" id="ProtNLM"/>
    </source>
</evidence>
<dbReference type="EnsemblMetazoa" id="GPAI040005-RA">
    <property type="protein sequence ID" value="GPAI040005-PA"/>
    <property type="gene ID" value="GPAI040005"/>
</dbReference>
<feature type="region of interest" description="Disordered" evidence="2">
    <location>
        <begin position="223"/>
        <end position="306"/>
    </location>
</feature>
<dbReference type="VEuPathDB" id="VectorBase:GPAI040005"/>
<evidence type="ECO:0000256" key="2">
    <source>
        <dbReference type="SAM" id="MobiDB-lite"/>
    </source>
</evidence>
<evidence type="ECO:0000256" key="1">
    <source>
        <dbReference type="SAM" id="Coils"/>
    </source>
</evidence>
<dbReference type="Proteomes" id="UP000092445">
    <property type="component" value="Unassembled WGS sequence"/>
</dbReference>
<feature type="compositionally biased region" description="Acidic residues" evidence="2">
    <location>
        <begin position="258"/>
        <end position="274"/>
    </location>
</feature>
<dbReference type="AlphaFoldDB" id="A0A1B0AB79"/>
<reference evidence="3" key="2">
    <citation type="submission" date="2020-05" db="UniProtKB">
        <authorList>
            <consortium name="EnsemblMetazoa"/>
        </authorList>
    </citation>
    <scope>IDENTIFICATION</scope>
    <source>
        <strain evidence="3">IAEA</strain>
    </source>
</reference>
<reference evidence="4" key="1">
    <citation type="submission" date="2014-03" db="EMBL/GenBank/DDBJ databases">
        <authorList>
            <person name="Aksoy S."/>
            <person name="Warren W."/>
            <person name="Wilson R.K."/>
        </authorList>
    </citation>
    <scope>NUCLEOTIDE SEQUENCE [LARGE SCALE GENOMIC DNA]</scope>
    <source>
        <strain evidence="4">IAEA</strain>
    </source>
</reference>
<keyword evidence="1" id="KW-0175">Coiled coil</keyword>
<feature type="compositionally biased region" description="Basic and acidic residues" evidence="2">
    <location>
        <begin position="98"/>
        <end position="109"/>
    </location>
</feature>
<organism evidence="3 4">
    <name type="scientific">Glossina pallidipes</name>
    <name type="common">Tsetse fly</name>
    <dbReference type="NCBI Taxonomy" id="7398"/>
    <lineage>
        <taxon>Eukaryota</taxon>
        <taxon>Metazoa</taxon>
        <taxon>Ecdysozoa</taxon>
        <taxon>Arthropoda</taxon>
        <taxon>Hexapoda</taxon>
        <taxon>Insecta</taxon>
        <taxon>Pterygota</taxon>
        <taxon>Neoptera</taxon>
        <taxon>Endopterygota</taxon>
        <taxon>Diptera</taxon>
        <taxon>Brachycera</taxon>
        <taxon>Muscomorpha</taxon>
        <taxon>Hippoboscoidea</taxon>
        <taxon>Glossinidae</taxon>
        <taxon>Glossina</taxon>
    </lineage>
</organism>
<protein>
    <recommendedName>
        <fullName evidence="5">DUF4201 domain-containing protein</fullName>
    </recommendedName>
</protein>
<proteinExistence type="predicted"/>
<feature type="compositionally biased region" description="Polar residues" evidence="2">
    <location>
        <begin position="110"/>
        <end position="126"/>
    </location>
</feature>